<proteinExistence type="predicted"/>
<keyword evidence="2" id="KW-1185">Reference proteome</keyword>
<sequence length="85" mass="9787">MAAEITDQNKGYKDQAVCTRVVPQNSMSLEMALHDHQQASYQRALNFLKVNEPERRLEVHLSPRSFQLLDEQAHALYGDAKYMIP</sequence>
<organism evidence="1 2">
    <name type="scientific">Lipomyces starkeyi NRRL Y-11557</name>
    <dbReference type="NCBI Taxonomy" id="675824"/>
    <lineage>
        <taxon>Eukaryota</taxon>
        <taxon>Fungi</taxon>
        <taxon>Dikarya</taxon>
        <taxon>Ascomycota</taxon>
        <taxon>Saccharomycotina</taxon>
        <taxon>Lipomycetes</taxon>
        <taxon>Lipomycetales</taxon>
        <taxon>Lipomycetaceae</taxon>
        <taxon>Lipomyces</taxon>
    </lineage>
</organism>
<accession>A0A1E3PXT5</accession>
<gene>
    <name evidence="1" type="ORF">LIPSTDRAFT_75285</name>
</gene>
<dbReference type="EMBL" id="KV454301">
    <property type="protein sequence ID" value="ODQ70259.1"/>
    <property type="molecule type" value="Genomic_DNA"/>
</dbReference>
<protein>
    <submittedName>
        <fullName evidence="1">Uncharacterized protein</fullName>
    </submittedName>
</protein>
<dbReference type="AlphaFoldDB" id="A0A1E3PXT5"/>
<evidence type="ECO:0000313" key="2">
    <source>
        <dbReference type="Proteomes" id="UP000094385"/>
    </source>
</evidence>
<reference evidence="1 2" key="1">
    <citation type="journal article" date="2016" name="Proc. Natl. Acad. Sci. U.S.A.">
        <title>Comparative genomics of biotechnologically important yeasts.</title>
        <authorList>
            <person name="Riley R."/>
            <person name="Haridas S."/>
            <person name="Wolfe K.H."/>
            <person name="Lopes M.R."/>
            <person name="Hittinger C.T."/>
            <person name="Goeker M."/>
            <person name="Salamov A.A."/>
            <person name="Wisecaver J.H."/>
            <person name="Long T.M."/>
            <person name="Calvey C.H."/>
            <person name="Aerts A.L."/>
            <person name="Barry K.W."/>
            <person name="Choi C."/>
            <person name="Clum A."/>
            <person name="Coughlan A.Y."/>
            <person name="Deshpande S."/>
            <person name="Douglass A.P."/>
            <person name="Hanson S.J."/>
            <person name="Klenk H.-P."/>
            <person name="LaButti K.M."/>
            <person name="Lapidus A."/>
            <person name="Lindquist E.A."/>
            <person name="Lipzen A.M."/>
            <person name="Meier-Kolthoff J.P."/>
            <person name="Ohm R.A."/>
            <person name="Otillar R.P."/>
            <person name="Pangilinan J.L."/>
            <person name="Peng Y."/>
            <person name="Rokas A."/>
            <person name="Rosa C.A."/>
            <person name="Scheuner C."/>
            <person name="Sibirny A.A."/>
            <person name="Slot J.C."/>
            <person name="Stielow J.B."/>
            <person name="Sun H."/>
            <person name="Kurtzman C.P."/>
            <person name="Blackwell M."/>
            <person name="Grigoriev I.V."/>
            <person name="Jeffries T.W."/>
        </authorList>
    </citation>
    <scope>NUCLEOTIDE SEQUENCE [LARGE SCALE GENOMIC DNA]</scope>
    <source>
        <strain evidence="1 2">NRRL Y-11557</strain>
    </source>
</reference>
<name>A0A1E3PXT5_LIPST</name>
<evidence type="ECO:0000313" key="1">
    <source>
        <dbReference type="EMBL" id="ODQ70259.1"/>
    </source>
</evidence>
<dbReference type="Proteomes" id="UP000094385">
    <property type="component" value="Unassembled WGS sequence"/>
</dbReference>